<name>A0A1Y2GMT8_9FUNG</name>
<dbReference type="Pfam" id="PF20147">
    <property type="entry name" value="Crinkler"/>
    <property type="match status" value="1"/>
</dbReference>
<protein>
    <recommendedName>
        <fullName evidence="5">Crinkler effector protein N-terminal domain-containing protein</fullName>
    </recommendedName>
</protein>
<keyword evidence="7" id="KW-1185">Reference proteome</keyword>
<dbReference type="Proteomes" id="UP000193648">
    <property type="component" value="Unassembled WGS sequence"/>
</dbReference>
<evidence type="ECO:0000259" key="5">
    <source>
        <dbReference type="Pfam" id="PF20147"/>
    </source>
</evidence>
<dbReference type="GO" id="GO:0043657">
    <property type="term" value="C:host cell"/>
    <property type="evidence" value="ECO:0007669"/>
    <property type="project" value="UniProtKB-SubCell"/>
</dbReference>
<organism evidence="6 7">
    <name type="scientific">Lobosporangium transversale</name>
    <dbReference type="NCBI Taxonomy" id="64571"/>
    <lineage>
        <taxon>Eukaryota</taxon>
        <taxon>Fungi</taxon>
        <taxon>Fungi incertae sedis</taxon>
        <taxon>Mucoromycota</taxon>
        <taxon>Mortierellomycotina</taxon>
        <taxon>Mortierellomycetes</taxon>
        <taxon>Mortierellales</taxon>
        <taxon>Mortierellaceae</taxon>
        <taxon>Lobosporangium</taxon>
    </lineage>
</organism>
<dbReference type="InParanoid" id="A0A1Y2GMT8"/>
<dbReference type="RefSeq" id="XP_021881426.1">
    <property type="nucleotide sequence ID" value="XM_022030931.1"/>
</dbReference>
<feature type="domain" description="Crinkler effector protein N-terminal" evidence="5">
    <location>
        <begin position="30"/>
        <end position="113"/>
    </location>
</feature>
<evidence type="ECO:0000256" key="4">
    <source>
        <dbReference type="SAM" id="MobiDB-lite"/>
    </source>
</evidence>
<comment type="caution">
    <text evidence="6">The sequence shown here is derived from an EMBL/GenBank/DDBJ whole genome shotgun (WGS) entry which is preliminary data.</text>
</comment>
<feature type="compositionally biased region" description="Polar residues" evidence="4">
    <location>
        <begin position="1"/>
        <end position="10"/>
    </location>
</feature>
<dbReference type="EMBL" id="MCFF01000018">
    <property type="protein sequence ID" value="ORZ16079.1"/>
    <property type="molecule type" value="Genomic_DNA"/>
</dbReference>
<dbReference type="InterPro" id="IPR045379">
    <property type="entry name" value="Crinkler_N"/>
</dbReference>
<gene>
    <name evidence="6" type="ORF">BCR41DRAFT_60014</name>
</gene>
<evidence type="ECO:0000256" key="1">
    <source>
        <dbReference type="ARBA" id="ARBA00004340"/>
    </source>
</evidence>
<comment type="subcellular location">
    <subcellularLocation>
        <location evidence="1">Host cell</location>
    </subcellularLocation>
    <subcellularLocation>
        <location evidence="2">Secreted</location>
    </subcellularLocation>
</comment>
<evidence type="ECO:0000256" key="3">
    <source>
        <dbReference type="ARBA" id="ARBA00022525"/>
    </source>
</evidence>
<dbReference type="OrthoDB" id="2304312at2759"/>
<accession>A0A1Y2GMT8</accession>
<dbReference type="GO" id="GO:0005576">
    <property type="term" value="C:extracellular region"/>
    <property type="evidence" value="ECO:0007669"/>
    <property type="project" value="UniProtKB-SubCell"/>
</dbReference>
<dbReference type="AlphaFoldDB" id="A0A1Y2GMT8"/>
<evidence type="ECO:0000313" key="7">
    <source>
        <dbReference type="Proteomes" id="UP000193648"/>
    </source>
</evidence>
<keyword evidence="3" id="KW-0964">Secreted</keyword>
<sequence length="155" mass="17413">MGSGTTTPNGPSRRGSIERERKNEKMPTKLRIYCIVEGEATSFPVRIFPDCSVGELKQAIKAAKKPELDHVAADKLTLWRAVNPKRDRDDKVDFDGTVDKTELDDEMALLSELDELTSRRTYVIVKPPPPVQNSSLCLRCIMAKLSNQGRLWISL</sequence>
<evidence type="ECO:0000256" key="2">
    <source>
        <dbReference type="ARBA" id="ARBA00004613"/>
    </source>
</evidence>
<dbReference type="GeneID" id="33572772"/>
<feature type="region of interest" description="Disordered" evidence="4">
    <location>
        <begin position="1"/>
        <end position="22"/>
    </location>
</feature>
<reference evidence="6 7" key="1">
    <citation type="submission" date="2016-07" db="EMBL/GenBank/DDBJ databases">
        <title>Pervasive Adenine N6-methylation of Active Genes in Fungi.</title>
        <authorList>
            <consortium name="DOE Joint Genome Institute"/>
            <person name="Mondo S.J."/>
            <person name="Dannebaum R.O."/>
            <person name="Kuo R.C."/>
            <person name="Labutti K."/>
            <person name="Haridas S."/>
            <person name="Kuo A."/>
            <person name="Salamov A."/>
            <person name="Ahrendt S.R."/>
            <person name="Lipzen A."/>
            <person name="Sullivan W."/>
            <person name="Andreopoulos W.B."/>
            <person name="Clum A."/>
            <person name="Lindquist E."/>
            <person name="Daum C."/>
            <person name="Ramamoorthy G.K."/>
            <person name="Gryganskyi A."/>
            <person name="Culley D."/>
            <person name="Magnuson J.K."/>
            <person name="James T.Y."/>
            <person name="O'Malley M.A."/>
            <person name="Stajich J.E."/>
            <person name="Spatafora J.W."/>
            <person name="Visel A."/>
            <person name="Grigoriev I.V."/>
        </authorList>
    </citation>
    <scope>NUCLEOTIDE SEQUENCE [LARGE SCALE GENOMIC DNA]</scope>
    <source>
        <strain evidence="6 7">NRRL 3116</strain>
    </source>
</reference>
<proteinExistence type="predicted"/>
<evidence type="ECO:0000313" key="6">
    <source>
        <dbReference type="EMBL" id="ORZ16079.1"/>
    </source>
</evidence>